<dbReference type="AlphaFoldDB" id="A0A1M4Z5S5"/>
<accession>A0A1M4Z5S5</accession>
<dbReference type="Proteomes" id="UP000184128">
    <property type="component" value="Unassembled WGS sequence"/>
</dbReference>
<evidence type="ECO:0000313" key="2">
    <source>
        <dbReference type="EMBL" id="SHF13381.1"/>
    </source>
</evidence>
<dbReference type="STRING" id="1121025.SAMN02745249_01877"/>
<dbReference type="RefSeq" id="WP_073298565.1">
    <property type="nucleotide sequence ID" value="NZ_FQUF01000035.1"/>
</dbReference>
<dbReference type="Pfam" id="PF06782">
    <property type="entry name" value="UPF0236"/>
    <property type="match status" value="1"/>
</dbReference>
<comment type="similarity">
    <text evidence="1">Belongs to the UPF0236 family.</text>
</comment>
<keyword evidence="3" id="KW-1185">Reference proteome</keyword>
<dbReference type="NCBIfam" id="NF033529">
    <property type="entry name" value="transpos_ISLre2"/>
    <property type="match status" value="1"/>
</dbReference>
<protein>
    <submittedName>
        <fullName evidence="2">Uncharacterized protein family (UPF0236)</fullName>
    </submittedName>
</protein>
<name>A0A1M4Z5S5_9LACT</name>
<dbReference type="InterPro" id="IPR009620">
    <property type="entry name" value="UPF0236"/>
</dbReference>
<dbReference type="OrthoDB" id="2162583at2"/>
<organism evidence="2 3">
    <name type="scientific">Atopostipes suicloacalis DSM 15692</name>
    <dbReference type="NCBI Taxonomy" id="1121025"/>
    <lineage>
        <taxon>Bacteria</taxon>
        <taxon>Bacillati</taxon>
        <taxon>Bacillota</taxon>
        <taxon>Bacilli</taxon>
        <taxon>Lactobacillales</taxon>
        <taxon>Carnobacteriaceae</taxon>
        <taxon>Atopostipes</taxon>
    </lineage>
</organism>
<evidence type="ECO:0000256" key="1">
    <source>
        <dbReference type="ARBA" id="ARBA00006539"/>
    </source>
</evidence>
<dbReference type="EMBL" id="FQUF01000035">
    <property type="protein sequence ID" value="SHF13381.1"/>
    <property type="molecule type" value="Genomic_DNA"/>
</dbReference>
<sequence length="465" mass="53384">MDNIVSEIVEIINNNPTLIDIEMAIETYFTEVLSQLFSRALERIDLELIQEYKETGYEIDRIEERTVQFSFGPVVLKRRRMRKKDEKSVVPLDLAIGLEKHKRYSPLVEMKAVSLASDSVYRKASDAIELLTPLSISHGAIHSMTQRLGETIQNYTDEAPLHDETPIKDKKKVPVLFIEGDGLLLKGSKEKRPELHRVQIHEGVIMNRKRPELKNPLLFESTESSRKAFERAGKWLEKEYDLRNTIVISNSDGGSGYEQNKFDDIIGQTKRHEHFRDAYHVNRKIKERLSFDKKMANLMIRAVRSYESSKVEAILHTTLSRIKEDEKEADYIDNVYKLEKYIKRNWNSIKPLKKRNLPVRKGLGVCESNHRPFSYRMKHQGRGFTKKGAGNLAAIISARRNGIFLEILSTELPAFKEEVTDQFKSAVRNALKKGKVQSSQGAVSGRIANYGPNSSPIGRLVEIFK</sequence>
<reference evidence="2 3" key="1">
    <citation type="submission" date="2016-11" db="EMBL/GenBank/DDBJ databases">
        <authorList>
            <person name="Jaros S."/>
            <person name="Januszkiewicz K."/>
            <person name="Wedrychowicz H."/>
        </authorList>
    </citation>
    <scope>NUCLEOTIDE SEQUENCE [LARGE SCALE GENOMIC DNA]</scope>
    <source>
        <strain evidence="2 3">DSM 15692</strain>
    </source>
</reference>
<gene>
    <name evidence="2" type="ORF">SAMN02745249_01877</name>
</gene>
<proteinExistence type="inferred from homology"/>
<evidence type="ECO:0000313" key="3">
    <source>
        <dbReference type="Proteomes" id="UP000184128"/>
    </source>
</evidence>